<keyword evidence="2" id="KW-1185">Reference proteome</keyword>
<proteinExistence type="predicted"/>
<name>A0ACD0P7J4_9BASI</name>
<evidence type="ECO:0000313" key="2">
    <source>
        <dbReference type="Proteomes" id="UP000245626"/>
    </source>
</evidence>
<evidence type="ECO:0000313" key="1">
    <source>
        <dbReference type="EMBL" id="PWN53982.1"/>
    </source>
</evidence>
<dbReference type="Proteomes" id="UP000245626">
    <property type="component" value="Unassembled WGS sequence"/>
</dbReference>
<protein>
    <submittedName>
        <fullName evidence="1">Uncharacterized protein</fullName>
    </submittedName>
</protein>
<organism evidence="1 2">
    <name type="scientific">Violaceomyces palustris</name>
    <dbReference type="NCBI Taxonomy" id="1673888"/>
    <lineage>
        <taxon>Eukaryota</taxon>
        <taxon>Fungi</taxon>
        <taxon>Dikarya</taxon>
        <taxon>Basidiomycota</taxon>
        <taxon>Ustilaginomycotina</taxon>
        <taxon>Ustilaginomycetes</taxon>
        <taxon>Violaceomycetales</taxon>
        <taxon>Violaceomycetaceae</taxon>
        <taxon>Violaceomyces</taxon>
    </lineage>
</organism>
<gene>
    <name evidence="1" type="ORF">IE53DRAFT_383509</name>
</gene>
<accession>A0ACD0P7J4</accession>
<dbReference type="EMBL" id="KZ819702">
    <property type="protein sequence ID" value="PWN53982.1"/>
    <property type="molecule type" value="Genomic_DNA"/>
</dbReference>
<sequence length="87" mass="9559">MSNPNAPSVAVGDFTETAAWTAETEISANDIVEKEKLIREILAMQDGLRALLQRVSKVKQECEKAESDNEMLQTYIDSVTKSLAAKS</sequence>
<reference evidence="1 2" key="1">
    <citation type="journal article" date="2018" name="Mol. Biol. Evol.">
        <title>Broad Genomic Sampling Reveals a Smut Pathogenic Ancestry of the Fungal Clade Ustilaginomycotina.</title>
        <authorList>
            <person name="Kijpornyongpan T."/>
            <person name="Mondo S.J."/>
            <person name="Barry K."/>
            <person name="Sandor L."/>
            <person name="Lee J."/>
            <person name="Lipzen A."/>
            <person name="Pangilinan J."/>
            <person name="LaButti K."/>
            <person name="Hainaut M."/>
            <person name="Henrissat B."/>
            <person name="Grigoriev I.V."/>
            <person name="Spatafora J.W."/>
            <person name="Aime M.C."/>
        </authorList>
    </citation>
    <scope>NUCLEOTIDE SEQUENCE [LARGE SCALE GENOMIC DNA]</scope>
    <source>
        <strain evidence="1 2">SA 807</strain>
    </source>
</reference>